<evidence type="ECO:0000259" key="3">
    <source>
        <dbReference type="PROSITE" id="PS50041"/>
    </source>
</evidence>
<evidence type="ECO:0000313" key="5">
    <source>
        <dbReference type="Proteomes" id="UP000507470"/>
    </source>
</evidence>
<keyword evidence="2" id="KW-0732">Signal</keyword>
<dbReference type="InterPro" id="IPR001304">
    <property type="entry name" value="C-type_lectin-like"/>
</dbReference>
<dbReference type="InterPro" id="IPR018378">
    <property type="entry name" value="C-type_lectin_CS"/>
</dbReference>
<name>A0A6J8E189_MYTCO</name>
<dbReference type="SUPFAM" id="SSF56436">
    <property type="entry name" value="C-type lectin-like"/>
    <property type="match status" value="1"/>
</dbReference>
<dbReference type="CDD" id="cd00037">
    <property type="entry name" value="CLECT"/>
    <property type="match status" value="1"/>
</dbReference>
<dbReference type="SMART" id="SM00034">
    <property type="entry name" value="CLECT"/>
    <property type="match status" value="1"/>
</dbReference>
<dbReference type="Pfam" id="PF00059">
    <property type="entry name" value="Lectin_C"/>
    <property type="match status" value="1"/>
</dbReference>
<keyword evidence="5" id="KW-1185">Reference proteome</keyword>
<sequence length="197" mass="22859">MFFSVILVLCSISVIESKTCDRSQEKSLISEMRSLLEAFENKINDNSCKCTSNSEECPAGWKTYKNHCYFFSPDAKTWHDAAKQCKNMKGYLVKITDSSENSWVVDMITRSVKHYYGSWMGAADFKNEGHWRWVHDSSKVLYSNWSAHQPDNYRNNEDCGHFWSAHQYQWNDAPCHLDKMGYICECSHGSNCRPFNG</sequence>
<dbReference type="OrthoDB" id="6157090at2759"/>
<organism evidence="4 5">
    <name type="scientific">Mytilus coruscus</name>
    <name type="common">Sea mussel</name>
    <dbReference type="NCBI Taxonomy" id="42192"/>
    <lineage>
        <taxon>Eukaryota</taxon>
        <taxon>Metazoa</taxon>
        <taxon>Spiralia</taxon>
        <taxon>Lophotrochozoa</taxon>
        <taxon>Mollusca</taxon>
        <taxon>Bivalvia</taxon>
        <taxon>Autobranchia</taxon>
        <taxon>Pteriomorphia</taxon>
        <taxon>Mytilida</taxon>
        <taxon>Mytiloidea</taxon>
        <taxon>Mytilidae</taxon>
        <taxon>Mytilinae</taxon>
        <taxon>Mytilus</taxon>
    </lineage>
</organism>
<dbReference type="PROSITE" id="PS00615">
    <property type="entry name" value="C_TYPE_LECTIN_1"/>
    <property type="match status" value="1"/>
</dbReference>
<dbReference type="PROSITE" id="PS50041">
    <property type="entry name" value="C_TYPE_LECTIN_2"/>
    <property type="match status" value="1"/>
</dbReference>
<dbReference type="Proteomes" id="UP000507470">
    <property type="component" value="Unassembled WGS sequence"/>
</dbReference>
<dbReference type="InterPro" id="IPR016187">
    <property type="entry name" value="CTDL_fold"/>
</dbReference>
<feature type="chain" id="PRO_5026953398" evidence="2">
    <location>
        <begin position="18"/>
        <end position="197"/>
    </location>
</feature>
<keyword evidence="1" id="KW-1015">Disulfide bond</keyword>
<protein>
    <submittedName>
        <fullName evidence="4">Perlucin-like protein</fullName>
    </submittedName>
</protein>
<feature type="signal peptide" evidence="2">
    <location>
        <begin position="1"/>
        <end position="17"/>
    </location>
</feature>
<reference evidence="4 5" key="1">
    <citation type="submission" date="2020-06" db="EMBL/GenBank/DDBJ databases">
        <authorList>
            <person name="Li R."/>
            <person name="Bekaert M."/>
        </authorList>
    </citation>
    <scope>NUCLEOTIDE SEQUENCE [LARGE SCALE GENOMIC DNA]</scope>
    <source>
        <strain evidence="5">wild</strain>
    </source>
</reference>
<dbReference type="InterPro" id="IPR016186">
    <property type="entry name" value="C-type_lectin-like/link_sf"/>
</dbReference>
<dbReference type="Gene3D" id="3.10.100.10">
    <property type="entry name" value="Mannose-Binding Protein A, subunit A"/>
    <property type="match status" value="1"/>
</dbReference>
<proteinExistence type="predicted"/>
<accession>A0A6J8E189</accession>
<dbReference type="PANTHER" id="PTHR22803">
    <property type="entry name" value="MANNOSE, PHOSPHOLIPASE, LECTIN RECEPTOR RELATED"/>
    <property type="match status" value="1"/>
</dbReference>
<evidence type="ECO:0000256" key="1">
    <source>
        <dbReference type="ARBA" id="ARBA00023157"/>
    </source>
</evidence>
<gene>
    <name evidence="4" type="ORF">MCOR_46628</name>
</gene>
<dbReference type="EMBL" id="CACVKT020008219">
    <property type="protein sequence ID" value="CAC5413763.1"/>
    <property type="molecule type" value="Genomic_DNA"/>
</dbReference>
<feature type="domain" description="C-type lectin" evidence="3">
    <location>
        <begin position="64"/>
        <end position="175"/>
    </location>
</feature>
<evidence type="ECO:0000256" key="2">
    <source>
        <dbReference type="SAM" id="SignalP"/>
    </source>
</evidence>
<evidence type="ECO:0000313" key="4">
    <source>
        <dbReference type="EMBL" id="CAC5413763.1"/>
    </source>
</evidence>
<dbReference type="InterPro" id="IPR050111">
    <property type="entry name" value="C-type_lectin/snaclec_domain"/>
</dbReference>
<dbReference type="AlphaFoldDB" id="A0A6J8E189"/>